<dbReference type="EMBL" id="HAEG01010966">
    <property type="protein sequence ID" value="SBR88505.1"/>
    <property type="molecule type" value="Transcribed_RNA"/>
</dbReference>
<sequence>SIKRIPVFYLTQMETLLWIRRSGGCGSSKMTLSLVGETQVSDRLVQVVLGTRLSSVWQLQKSMTLGESCVSWFTVRLFFSHSCRRDRIACRGSRRRPFSFLRGVG</sequence>
<gene>
    <name evidence="1" type="primary">Nfu_g_1_013492</name>
</gene>
<proteinExistence type="predicted"/>
<accession>A0A1A8Q3Z3</accession>
<organism evidence="1">
    <name type="scientific">Nothobranchius pienaari</name>
    <dbReference type="NCBI Taxonomy" id="704102"/>
    <lineage>
        <taxon>Eukaryota</taxon>
        <taxon>Metazoa</taxon>
        <taxon>Chordata</taxon>
        <taxon>Craniata</taxon>
        <taxon>Vertebrata</taxon>
        <taxon>Euteleostomi</taxon>
        <taxon>Actinopterygii</taxon>
        <taxon>Neopterygii</taxon>
        <taxon>Teleostei</taxon>
        <taxon>Neoteleostei</taxon>
        <taxon>Acanthomorphata</taxon>
        <taxon>Ovalentaria</taxon>
        <taxon>Atherinomorphae</taxon>
        <taxon>Cyprinodontiformes</taxon>
        <taxon>Nothobranchiidae</taxon>
        <taxon>Nothobranchius</taxon>
    </lineage>
</organism>
<reference evidence="1" key="1">
    <citation type="submission" date="2016-05" db="EMBL/GenBank/DDBJ databases">
        <authorList>
            <person name="Lavstsen T."/>
            <person name="Jespersen J.S."/>
        </authorList>
    </citation>
    <scope>NUCLEOTIDE SEQUENCE</scope>
    <source>
        <tissue evidence="1">Brain</tissue>
    </source>
</reference>
<feature type="non-terminal residue" evidence="1">
    <location>
        <position position="105"/>
    </location>
</feature>
<reference evidence="1" key="2">
    <citation type="submission" date="2016-06" db="EMBL/GenBank/DDBJ databases">
        <title>The genome of a short-lived fish provides insights into sex chromosome evolution and the genetic control of aging.</title>
        <authorList>
            <person name="Reichwald K."/>
            <person name="Felder M."/>
            <person name="Petzold A."/>
            <person name="Koch P."/>
            <person name="Groth M."/>
            <person name="Platzer M."/>
        </authorList>
    </citation>
    <scope>NUCLEOTIDE SEQUENCE</scope>
    <source>
        <tissue evidence="1">Brain</tissue>
    </source>
</reference>
<feature type="non-terminal residue" evidence="1">
    <location>
        <position position="1"/>
    </location>
</feature>
<dbReference type="AlphaFoldDB" id="A0A1A8Q3Z3"/>
<name>A0A1A8Q3Z3_9TELE</name>
<protein>
    <submittedName>
        <fullName evidence="1">Uncharacterized protein</fullName>
    </submittedName>
</protein>
<evidence type="ECO:0000313" key="1">
    <source>
        <dbReference type="EMBL" id="SBR88505.1"/>
    </source>
</evidence>